<evidence type="ECO:0000313" key="3">
    <source>
        <dbReference type="Proteomes" id="UP000215914"/>
    </source>
</evidence>
<dbReference type="InParanoid" id="A0A251V3Y4"/>
<dbReference type="EMBL" id="MNCJ02000318">
    <property type="protein sequence ID" value="KAF5812806.1"/>
    <property type="molecule type" value="Genomic_DNA"/>
</dbReference>
<accession>A0A251V3Y4</accession>
<reference evidence="1" key="1">
    <citation type="journal article" date="2017" name="Nature">
        <title>The sunflower genome provides insights into oil metabolism, flowering and Asterid evolution.</title>
        <authorList>
            <person name="Badouin H."/>
            <person name="Gouzy J."/>
            <person name="Grassa C.J."/>
            <person name="Murat F."/>
            <person name="Staton S.E."/>
            <person name="Cottret L."/>
            <person name="Lelandais-Briere C."/>
            <person name="Owens G.L."/>
            <person name="Carrere S."/>
            <person name="Mayjonade B."/>
            <person name="Legrand L."/>
            <person name="Gill N."/>
            <person name="Kane N.C."/>
            <person name="Bowers J.E."/>
            <person name="Hubner S."/>
            <person name="Bellec A."/>
            <person name="Berard A."/>
            <person name="Berges H."/>
            <person name="Blanchet N."/>
            <person name="Boniface M.C."/>
            <person name="Brunel D."/>
            <person name="Catrice O."/>
            <person name="Chaidir N."/>
            <person name="Claudel C."/>
            <person name="Donnadieu C."/>
            <person name="Faraut T."/>
            <person name="Fievet G."/>
            <person name="Helmstetter N."/>
            <person name="King M."/>
            <person name="Knapp S.J."/>
            <person name="Lai Z."/>
            <person name="Le Paslier M.C."/>
            <person name="Lippi Y."/>
            <person name="Lorenzon L."/>
            <person name="Mandel J.R."/>
            <person name="Marage G."/>
            <person name="Marchand G."/>
            <person name="Marquand E."/>
            <person name="Bret-Mestries E."/>
            <person name="Morien E."/>
            <person name="Nambeesan S."/>
            <person name="Nguyen T."/>
            <person name="Pegot-Espagnet P."/>
            <person name="Pouilly N."/>
            <person name="Raftis F."/>
            <person name="Sallet E."/>
            <person name="Schiex T."/>
            <person name="Thomas J."/>
            <person name="Vandecasteele C."/>
            <person name="Vares D."/>
            <person name="Vear F."/>
            <person name="Vautrin S."/>
            <person name="Crespi M."/>
            <person name="Mangin B."/>
            <person name="Burke J.M."/>
            <person name="Salse J."/>
            <person name="Munos S."/>
            <person name="Vincourt P."/>
            <person name="Rieseberg L.H."/>
            <person name="Langlade N.B."/>
        </authorList>
    </citation>
    <scope>NUCLEOTIDE SEQUENCE</scope>
    <source>
        <tissue evidence="1">Leaves</tissue>
    </source>
</reference>
<reference evidence="2" key="2">
    <citation type="submission" date="2017-02" db="EMBL/GenBank/DDBJ databases">
        <title>Sunflower complete genome.</title>
        <authorList>
            <person name="Langlade N."/>
            <person name="Munos S."/>
        </authorList>
    </citation>
    <scope>NUCLEOTIDE SEQUENCE [LARGE SCALE GENOMIC DNA]</scope>
    <source>
        <tissue evidence="2">Leaves</tissue>
    </source>
</reference>
<dbReference type="Gramene" id="mRNA:HanXRQr2_Chr03g0090801">
    <property type="protein sequence ID" value="CDS:HanXRQr2_Chr03g0090801.1"/>
    <property type="gene ID" value="HanXRQr2_Chr03g0090801"/>
</dbReference>
<name>A0A251V3Y4_HELAN</name>
<dbReference type="AlphaFoldDB" id="A0A251V3Y4"/>
<evidence type="ECO:0000313" key="2">
    <source>
        <dbReference type="EMBL" id="OTG30310.1"/>
    </source>
</evidence>
<dbReference type="Proteomes" id="UP000215914">
    <property type="component" value="Chromosome 3"/>
</dbReference>
<reference evidence="1" key="3">
    <citation type="submission" date="2020-06" db="EMBL/GenBank/DDBJ databases">
        <title>Helianthus annuus Genome sequencing and assembly Release 2.</title>
        <authorList>
            <person name="Gouzy J."/>
            <person name="Langlade N."/>
            <person name="Munos S."/>
        </authorList>
    </citation>
    <scope>NUCLEOTIDE SEQUENCE</scope>
    <source>
        <tissue evidence="1">Leaves</tissue>
    </source>
</reference>
<keyword evidence="3" id="KW-1185">Reference proteome</keyword>
<protein>
    <submittedName>
        <fullName evidence="2">Uncharacterized protein</fullName>
    </submittedName>
</protein>
<sequence>MYWCDCEACGDFQEVCYHSSSPRSWSWDPATLIPTVFHLLLHCYCQLNNFFLLNHL</sequence>
<dbReference type="EMBL" id="CM007892">
    <property type="protein sequence ID" value="OTG30310.1"/>
    <property type="molecule type" value="Genomic_DNA"/>
</dbReference>
<evidence type="ECO:0000313" key="1">
    <source>
        <dbReference type="EMBL" id="KAF5812806.1"/>
    </source>
</evidence>
<gene>
    <name evidence="2" type="ORF">HannXRQ_Chr03g0063071</name>
    <name evidence="1" type="ORF">HanXRQr2_Chr03g0090801</name>
</gene>
<organism evidence="2 3">
    <name type="scientific">Helianthus annuus</name>
    <name type="common">Common sunflower</name>
    <dbReference type="NCBI Taxonomy" id="4232"/>
    <lineage>
        <taxon>Eukaryota</taxon>
        <taxon>Viridiplantae</taxon>
        <taxon>Streptophyta</taxon>
        <taxon>Embryophyta</taxon>
        <taxon>Tracheophyta</taxon>
        <taxon>Spermatophyta</taxon>
        <taxon>Magnoliopsida</taxon>
        <taxon>eudicotyledons</taxon>
        <taxon>Gunneridae</taxon>
        <taxon>Pentapetalae</taxon>
        <taxon>asterids</taxon>
        <taxon>campanulids</taxon>
        <taxon>Asterales</taxon>
        <taxon>Asteraceae</taxon>
        <taxon>Asteroideae</taxon>
        <taxon>Heliantheae alliance</taxon>
        <taxon>Heliantheae</taxon>
        <taxon>Helianthus</taxon>
    </lineage>
</organism>
<proteinExistence type="predicted"/>